<protein>
    <submittedName>
        <fullName evidence="2">Uncharacterized protein</fullName>
    </submittedName>
</protein>
<keyword evidence="3" id="KW-1185">Reference proteome</keyword>
<evidence type="ECO:0000313" key="3">
    <source>
        <dbReference type="Proteomes" id="UP000219338"/>
    </source>
</evidence>
<accession>A0A284RKH9</accession>
<evidence type="ECO:0000256" key="1">
    <source>
        <dbReference type="SAM" id="MobiDB-lite"/>
    </source>
</evidence>
<feature type="region of interest" description="Disordered" evidence="1">
    <location>
        <begin position="55"/>
        <end position="75"/>
    </location>
</feature>
<reference evidence="3" key="1">
    <citation type="journal article" date="2017" name="Nat. Ecol. Evol.">
        <title>Genome expansion and lineage-specific genetic innovations in the forest pathogenic fungi Armillaria.</title>
        <authorList>
            <person name="Sipos G."/>
            <person name="Prasanna A.N."/>
            <person name="Walter M.C."/>
            <person name="O'Connor E."/>
            <person name="Balint B."/>
            <person name="Krizsan K."/>
            <person name="Kiss B."/>
            <person name="Hess J."/>
            <person name="Varga T."/>
            <person name="Slot J."/>
            <person name="Riley R."/>
            <person name="Boka B."/>
            <person name="Rigling D."/>
            <person name="Barry K."/>
            <person name="Lee J."/>
            <person name="Mihaltcheva S."/>
            <person name="LaButti K."/>
            <person name="Lipzen A."/>
            <person name="Waldron R."/>
            <person name="Moloney N.M."/>
            <person name="Sperisen C."/>
            <person name="Kredics L."/>
            <person name="Vagvoelgyi C."/>
            <person name="Patrignani A."/>
            <person name="Fitzpatrick D."/>
            <person name="Nagy I."/>
            <person name="Doyle S."/>
            <person name="Anderson J.B."/>
            <person name="Grigoriev I.V."/>
            <person name="Gueldener U."/>
            <person name="Muensterkoetter M."/>
            <person name="Nagy L.G."/>
        </authorList>
    </citation>
    <scope>NUCLEOTIDE SEQUENCE [LARGE SCALE GENOMIC DNA]</scope>
    <source>
        <strain evidence="3">C18/9</strain>
    </source>
</reference>
<dbReference type="Proteomes" id="UP000219338">
    <property type="component" value="Unassembled WGS sequence"/>
</dbReference>
<dbReference type="EMBL" id="FUEG01000010">
    <property type="protein sequence ID" value="SJL09235.1"/>
    <property type="molecule type" value="Genomic_DNA"/>
</dbReference>
<evidence type="ECO:0000313" key="2">
    <source>
        <dbReference type="EMBL" id="SJL09235.1"/>
    </source>
</evidence>
<organism evidence="2 3">
    <name type="scientific">Armillaria ostoyae</name>
    <name type="common">Armillaria root rot fungus</name>
    <dbReference type="NCBI Taxonomy" id="47428"/>
    <lineage>
        <taxon>Eukaryota</taxon>
        <taxon>Fungi</taxon>
        <taxon>Dikarya</taxon>
        <taxon>Basidiomycota</taxon>
        <taxon>Agaricomycotina</taxon>
        <taxon>Agaricomycetes</taxon>
        <taxon>Agaricomycetidae</taxon>
        <taxon>Agaricales</taxon>
        <taxon>Marasmiineae</taxon>
        <taxon>Physalacriaceae</taxon>
        <taxon>Armillaria</taxon>
    </lineage>
</organism>
<sequence length="75" mass="8160">MTEGHKNVLLIEKQGRCYLLLTISSTRLRLKRRLVHAQNLGVGTVGVTATACFTTRPPTHGASPPIDFQGTGEDE</sequence>
<gene>
    <name evidence="2" type="ORF">ARMOST_12612</name>
</gene>
<name>A0A284RKH9_ARMOS</name>
<dbReference type="AlphaFoldDB" id="A0A284RKH9"/>
<proteinExistence type="predicted"/>